<comment type="caution">
    <text evidence="1">The sequence shown here is derived from an EMBL/GenBank/DDBJ whole genome shotgun (WGS) entry which is preliminary data.</text>
</comment>
<dbReference type="Proteomes" id="UP000308730">
    <property type="component" value="Unassembled WGS sequence"/>
</dbReference>
<keyword evidence="2" id="KW-1185">Reference proteome</keyword>
<evidence type="ECO:0000313" key="2">
    <source>
        <dbReference type="Proteomes" id="UP000308730"/>
    </source>
</evidence>
<dbReference type="AlphaFoldDB" id="A0A4S4MVL8"/>
<name>A0A4S4MVL8_9APHY</name>
<protein>
    <submittedName>
        <fullName evidence="1">Uncharacterized protein</fullName>
    </submittedName>
</protein>
<gene>
    <name evidence="1" type="ORF">EUX98_g6786</name>
</gene>
<proteinExistence type="predicted"/>
<organism evidence="1 2">
    <name type="scientific">Antrodiella citrinella</name>
    <dbReference type="NCBI Taxonomy" id="2447956"/>
    <lineage>
        <taxon>Eukaryota</taxon>
        <taxon>Fungi</taxon>
        <taxon>Dikarya</taxon>
        <taxon>Basidiomycota</taxon>
        <taxon>Agaricomycotina</taxon>
        <taxon>Agaricomycetes</taxon>
        <taxon>Polyporales</taxon>
        <taxon>Steccherinaceae</taxon>
        <taxon>Antrodiella</taxon>
    </lineage>
</organism>
<accession>A0A4S4MVL8</accession>
<dbReference type="EMBL" id="SGPM01000254">
    <property type="protein sequence ID" value="THH27400.1"/>
    <property type="molecule type" value="Genomic_DNA"/>
</dbReference>
<reference evidence="1 2" key="1">
    <citation type="submission" date="2019-02" db="EMBL/GenBank/DDBJ databases">
        <title>Genome sequencing of the rare red list fungi Antrodiella citrinella (Flaviporus citrinellus).</title>
        <authorList>
            <person name="Buettner E."/>
            <person name="Kellner H."/>
        </authorList>
    </citation>
    <scope>NUCLEOTIDE SEQUENCE [LARGE SCALE GENOMIC DNA]</scope>
    <source>
        <strain evidence="1 2">DSM 108506</strain>
    </source>
</reference>
<evidence type="ECO:0000313" key="1">
    <source>
        <dbReference type="EMBL" id="THH27400.1"/>
    </source>
</evidence>
<sequence length="55" mass="6150">MAEENTQHTTKEGDRSSTTDDVYLSRANSVVLVAIINRLRLTIGPFDIFVDLLRG</sequence>